<evidence type="ECO:0000256" key="1">
    <source>
        <dbReference type="SAM" id="Phobius"/>
    </source>
</evidence>
<dbReference type="Proteomes" id="UP000642070">
    <property type="component" value="Unassembled WGS sequence"/>
</dbReference>
<keyword evidence="1" id="KW-0812">Transmembrane</keyword>
<comment type="caution">
    <text evidence="3">The sequence shown here is derived from an EMBL/GenBank/DDBJ whole genome shotgun (WGS) entry which is preliminary data.</text>
</comment>
<name>A0A917TRV2_9ACTN</name>
<dbReference type="InterPro" id="IPR036938">
    <property type="entry name" value="PAP2/HPO_sf"/>
</dbReference>
<dbReference type="SUPFAM" id="SSF48317">
    <property type="entry name" value="Acid phosphatase/Vanadium-dependent haloperoxidase"/>
    <property type="match status" value="1"/>
</dbReference>
<dbReference type="Pfam" id="PF01569">
    <property type="entry name" value="PAP2"/>
    <property type="match status" value="1"/>
</dbReference>
<dbReference type="InterPro" id="IPR000326">
    <property type="entry name" value="PAP2/HPO"/>
</dbReference>
<evidence type="ECO:0000313" key="4">
    <source>
        <dbReference type="Proteomes" id="UP000642070"/>
    </source>
</evidence>
<dbReference type="EMBL" id="BMPI01000018">
    <property type="protein sequence ID" value="GGM35142.1"/>
    <property type="molecule type" value="Genomic_DNA"/>
</dbReference>
<feature type="transmembrane region" description="Helical" evidence="1">
    <location>
        <begin position="104"/>
        <end position="121"/>
    </location>
</feature>
<evidence type="ECO:0000259" key="2">
    <source>
        <dbReference type="Pfam" id="PF01569"/>
    </source>
</evidence>
<reference evidence="3" key="1">
    <citation type="journal article" date="2014" name="Int. J. Syst. Evol. Microbiol.">
        <title>Complete genome sequence of Corynebacterium casei LMG S-19264T (=DSM 44701T), isolated from a smear-ripened cheese.</title>
        <authorList>
            <consortium name="US DOE Joint Genome Institute (JGI-PGF)"/>
            <person name="Walter F."/>
            <person name="Albersmeier A."/>
            <person name="Kalinowski J."/>
            <person name="Ruckert C."/>
        </authorList>
    </citation>
    <scope>NUCLEOTIDE SEQUENCE</scope>
    <source>
        <strain evidence="3">JCM 19831</strain>
    </source>
</reference>
<keyword evidence="4" id="KW-1185">Reference proteome</keyword>
<protein>
    <recommendedName>
        <fullName evidence="2">Phosphatidic acid phosphatase type 2/haloperoxidase domain-containing protein</fullName>
    </recommendedName>
</protein>
<feature type="transmembrane region" description="Helical" evidence="1">
    <location>
        <begin position="141"/>
        <end position="160"/>
    </location>
</feature>
<dbReference type="AlphaFoldDB" id="A0A917TRV2"/>
<feature type="transmembrane region" description="Helical" evidence="1">
    <location>
        <begin position="167"/>
        <end position="188"/>
    </location>
</feature>
<feature type="transmembrane region" description="Helical" evidence="1">
    <location>
        <begin position="194"/>
        <end position="214"/>
    </location>
</feature>
<gene>
    <name evidence="3" type="ORF">GCM10007977_040840</name>
</gene>
<feature type="domain" description="Phosphatidic acid phosphatase type 2/haloperoxidase" evidence="2">
    <location>
        <begin position="138"/>
        <end position="206"/>
    </location>
</feature>
<proteinExistence type="predicted"/>
<reference evidence="3" key="2">
    <citation type="submission" date="2020-09" db="EMBL/GenBank/DDBJ databases">
        <authorList>
            <person name="Sun Q."/>
            <person name="Ohkuma M."/>
        </authorList>
    </citation>
    <scope>NUCLEOTIDE SEQUENCE</scope>
    <source>
        <strain evidence="3">JCM 19831</strain>
    </source>
</reference>
<evidence type="ECO:0000313" key="3">
    <source>
        <dbReference type="EMBL" id="GGM35142.1"/>
    </source>
</evidence>
<feature type="transmembrane region" description="Helical" evidence="1">
    <location>
        <begin position="74"/>
        <end position="97"/>
    </location>
</feature>
<accession>A0A917TRV2</accession>
<feature type="transmembrane region" description="Helical" evidence="1">
    <location>
        <begin position="221"/>
        <end position="244"/>
    </location>
</feature>
<sequence>MLMYRGLPGSSGQTSATGRMCAAGGALLAAGLVVYVLMVGTRSGQRLDLWLLPRSGSWGGYEQQTALLGPARQVLALAGNPVLLAVVLGVVLLGGVLGGRVREAVAAGGVVAVTLGVAGAAKEVLPRADFGVSGSITHNSFPSGHVAVAMAVVVAALLVVPARGRWLVAVPGAAGVCVVAGATMVAGWHRLSDVAGSVALAGAAYCFGAALAGVRGEVAPLGVAGAVGGLGGVAALLVACAVTPGMPGGWPVAVAAASGVVGLVVVLLLALTRPGVVAAGRAGGRVAVGAGLGTGER</sequence>
<keyword evidence="1" id="KW-0472">Membrane</keyword>
<organism evidence="3 4">
    <name type="scientific">Dactylosporangium sucinum</name>
    <dbReference type="NCBI Taxonomy" id="1424081"/>
    <lineage>
        <taxon>Bacteria</taxon>
        <taxon>Bacillati</taxon>
        <taxon>Actinomycetota</taxon>
        <taxon>Actinomycetes</taxon>
        <taxon>Micromonosporales</taxon>
        <taxon>Micromonosporaceae</taxon>
        <taxon>Dactylosporangium</taxon>
    </lineage>
</organism>
<keyword evidence="1" id="KW-1133">Transmembrane helix</keyword>
<dbReference type="Gene3D" id="1.20.144.10">
    <property type="entry name" value="Phosphatidic acid phosphatase type 2/haloperoxidase"/>
    <property type="match status" value="1"/>
</dbReference>
<dbReference type="CDD" id="cd01610">
    <property type="entry name" value="PAP2_like"/>
    <property type="match status" value="1"/>
</dbReference>
<feature type="transmembrane region" description="Helical" evidence="1">
    <location>
        <begin position="250"/>
        <end position="271"/>
    </location>
</feature>
<feature type="transmembrane region" description="Helical" evidence="1">
    <location>
        <begin position="21"/>
        <end position="40"/>
    </location>
</feature>